<evidence type="ECO:0000313" key="1">
    <source>
        <dbReference type="EMBL" id="KAG2584850.1"/>
    </source>
</evidence>
<proteinExistence type="predicted"/>
<keyword evidence="2" id="KW-1185">Reference proteome</keyword>
<organism evidence="1 2">
    <name type="scientific">Panicum virgatum</name>
    <name type="common">Blackwell switchgrass</name>
    <dbReference type="NCBI Taxonomy" id="38727"/>
    <lineage>
        <taxon>Eukaryota</taxon>
        <taxon>Viridiplantae</taxon>
        <taxon>Streptophyta</taxon>
        <taxon>Embryophyta</taxon>
        <taxon>Tracheophyta</taxon>
        <taxon>Spermatophyta</taxon>
        <taxon>Magnoliopsida</taxon>
        <taxon>Liliopsida</taxon>
        <taxon>Poales</taxon>
        <taxon>Poaceae</taxon>
        <taxon>PACMAD clade</taxon>
        <taxon>Panicoideae</taxon>
        <taxon>Panicodae</taxon>
        <taxon>Paniceae</taxon>
        <taxon>Panicinae</taxon>
        <taxon>Panicum</taxon>
        <taxon>Panicum sect. Hiantes</taxon>
    </lineage>
</organism>
<protein>
    <submittedName>
        <fullName evidence="1">Uncharacterized protein</fullName>
    </submittedName>
</protein>
<reference evidence="1 2" key="1">
    <citation type="submission" date="2020-05" db="EMBL/GenBank/DDBJ databases">
        <title>WGS assembly of Panicum virgatum.</title>
        <authorList>
            <person name="Lovell J.T."/>
            <person name="Jenkins J."/>
            <person name="Shu S."/>
            <person name="Juenger T.E."/>
            <person name="Schmutz J."/>
        </authorList>
    </citation>
    <scope>NUCLEOTIDE SEQUENCE [LARGE SCALE GENOMIC DNA]</scope>
    <source>
        <strain evidence="2">cv. AP13</strain>
    </source>
</reference>
<comment type="caution">
    <text evidence="1">The sequence shown here is derived from an EMBL/GenBank/DDBJ whole genome shotgun (WGS) entry which is preliminary data.</text>
</comment>
<sequence length="75" mass="8464">MFFPTSSTMESLFEDPVFTELLTNSNGCKRGAGSCKRGAEQWEGAGPSHFNRRYRTSCGICFEQSAVLNWYPFIL</sequence>
<accession>A0A8T0RII3</accession>
<name>A0A8T0RII3_PANVG</name>
<dbReference type="AlphaFoldDB" id="A0A8T0RII3"/>
<dbReference type="EMBL" id="CM029047">
    <property type="protein sequence ID" value="KAG2584850.1"/>
    <property type="molecule type" value="Genomic_DNA"/>
</dbReference>
<evidence type="ECO:0000313" key="2">
    <source>
        <dbReference type="Proteomes" id="UP000823388"/>
    </source>
</evidence>
<dbReference type="Proteomes" id="UP000823388">
    <property type="component" value="Chromosome 6K"/>
</dbReference>
<gene>
    <name evidence="1" type="ORF">PVAP13_6KG349906</name>
</gene>